<dbReference type="InterPro" id="IPR036388">
    <property type="entry name" value="WH-like_DNA-bd_sf"/>
</dbReference>
<dbReference type="Gene3D" id="3.40.190.290">
    <property type="match status" value="1"/>
</dbReference>
<dbReference type="Gene3D" id="1.10.10.10">
    <property type="entry name" value="Winged helix-like DNA-binding domain superfamily/Winged helix DNA-binding domain"/>
    <property type="match status" value="1"/>
</dbReference>
<dbReference type="PRINTS" id="PR00039">
    <property type="entry name" value="HTHLYSR"/>
</dbReference>
<protein>
    <submittedName>
        <fullName evidence="6">DNA-binding transcriptional regulator, LysR family</fullName>
    </submittedName>
</protein>
<dbReference type="STRING" id="310781.SAMN05216259_12548"/>
<dbReference type="PANTHER" id="PTHR30346">
    <property type="entry name" value="TRANSCRIPTIONAL DUAL REGULATOR HCAR-RELATED"/>
    <property type="match status" value="1"/>
</dbReference>
<dbReference type="SUPFAM" id="SSF53850">
    <property type="entry name" value="Periplasmic binding protein-like II"/>
    <property type="match status" value="1"/>
</dbReference>
<evidence type="ECO:0000259" key="5">
    <source>
        <dbReference type="PROSITE" id="PS50931"/>
    </source>
</evidence>
<dbReference type="AlphaFoldDB" id="A0A1H0S3X5"/>
<feature type="domain" description="HTH lysR-type" evidence="5">
    <location>
        <begin position="1"/>
        <end position="58"/>
    </location>
</feature>
<evidence type="ECO:0000256" key="3">
    <source>
        <dbReference type="ARBA" id="ARBA00023125"/>
    </source>
</evidence>
<keyword evidence="4" id="KW-0804">Transcription</keyword>
<dbReference type="CDD" id="cd05466">
    <property type="entry name" value="PBP2_LTTR_substrate"/>
    <property type="match status" value="1"/>
</dbReference>
<evidence type="ECO:0000256" key="4">
    <source>
        <dbReference type="ARBA" id="ARBA00023163"/>
    </source>
</evidence>
<organism evidence="6 7">
    <name type="scientific">Actinacidiphila guanduensis</name>
    <dbReference type="NCBI Taxonomy" id="310781"/>
    <lineage>
        <taxon>Bacteria</taxon>
        <taxon>Bacillati</taxon>
        <taxon>Actinomycetota</taxon>
        <taxon>Actinomycetes</taxon>
        <taxon>Kitasatosporales</taxon>
        <taxon>Streptomycetaceae</taxon>
        <taxon>Actinacidiphila</taxon>
    </lineage>
</organism>
<dbReference type="Pfam" id="PF00126">
    <property type="entry name" value="HTH_1"/>
    <property type="match status" value="1"/>
</dbReference>
<dbReference type="PANTHER" id="PTHR30346:SF28">
    <property type="entry name" value="HTH-TYPE TRANSCRIPTIONAL REGULATOR CYNR"/>
    <property type="match status" value="1"/>
</dbReference>
<evidence type="ECO:0000256" key="2">
    <source>
        <dbReference type="ARBA" id="ARBA00023015"/>
    </source>
</evidence>
<keyword evidence="7" id="KW-1185">Reference proteome</keyword>
<evidence type="ECO:0000256" key="1">
    <source>
        <dbReference type="ARBA" id="ARBA00009437"/>
    </source>
</evidence>
<dbReference type="InterPro" id="IPR000847">
    <property type="entry name" value="LysR_HTH_N"/>
</dbReference>
<dbReference type="InterPro" id="IPR005119">
    <property type="entry name" value="LysR_subst-bd"/>
</dbReference>
<comment type="similarity">
    <text evidence="1">Belongs to the LysR transcriptional regulatory family.</text>
</comment>
<dbReference type="InterPro" id="IPR036390">
    <property type="entry name" value="WH_DNA-bd_sf"/>
</dbReference>
<dbReference type="Pfam" id="PF03466">
    <property type="entry name" value="LysR_substrate"/>
    <property type="match status" value="1"/>
</dbReference>
<reference evidence="6 7" key="1">
    <citation type="submission" date="2016-10" db="EMBL/GenBank/DDBJ databases">
        <authorList>
            <person name="de Groot N.N."/>
        </authorList>
    </citation>
    <scope>NUCLEOTIDE SEQUENCE [LARGE SCALE GENOMIC DNA]</scope>
    <source>
        <strain evidence="6 7">CGMCC 4.2022</strain>
    </source>
</reference>
<dbReference type="EMBL" id="FNIE01000025">
    <property type="protein sequence ID" value="SDP36325.1"/>
    <property type="molecule type" value="Genomic_DNA"/>
</dbReference>
<dbReference type="GO" id="GO:0032993">
    <property type="term" value="C:protein-DNA complex"/>
    <property type="evidence" value="ECO:0007669"/>
    <property type="project" value="TreeGrafter"/>
</dbReference>
<dbReference type="Proteomes" id="UP000199341">
    <property type="component" value="Unassembled WGS sequence"/>
</dbReference>
<dbReference type="PROSITE" id="PS50931">
    <property type="entry name" value="HTH_LYSR"/>
    <property type="match status" value="1"/>
</dbReference>
<name>A0A1H0S3X5_9ACTN</name>
<sequence>MELRSLRFFVAVAEEESFTRAANRLLVAQPAVSQQIRSLERELGERLFDRSTRSVQLTEAGRALVPLARKTLDAAEELTAEFASRTALLTGVLALGTVDGVEHTALPAMLGAFHDGYPGVTVHLRDGRSADLLARVEAGSLDAAVVALPTRPLPVHFRSETLLQDEIVVVVRTDAPLAAREKVPVEMLGGRTFVTYAPDSGIRPWLDQVFRAADLDLAVRYATNDVALQVALVEAGIGVALAVRSHQALVETRTVTALPLDPPLRFEKALVWRTAPPPSRPLRAFLALRETSHVHVMRNSRTRGPL</sequence>
<keyword evidence="3 6" id="KW-0238">DNA-binding</keyword>
<evidence type="ECO:0000313" key="7">
    <source>
        <dbReference type="Proteomes" id="UP000199341"/>
    </source>
</evidence>
<dbReference type="FunFam" id="1.10.10.10:FF:000001">
    <property type="entry name" value="LysR family transcriptional regulator"/>
    <property type="match status" value="1"/>
</dbReference>
<gene>
    <name evidence="6" type="ORF">SAMN05216259_12548</name>
</gene>
<dbReference type="SUPFAM" id="SSF46785">
    <property type="entry name" value="Winged helix' DNA-binding domain"/>
    <property type="match status" value="1"/>
</dbReference>
<dbReference type="GO" id="GO:0003700">
    <property type="term" value="F:DNA-binding transcription factor activity"/>
    <property type="evidence" value="ECO:0007669"/>
    <property type="project" value="InterPro"/>
</dbReference>
<evidence type="ECO:0000313" key="6">
    <source>
        <dbReference type="EMBL" id="SDP36325.1"/>
    </source>
</evidence>
<accession>A0A1H0S3X5</accession>
<proteinExistence type="inferred from homology"/>
<keyword evidence="2" id="KW-0805">Transcription regulation</keyword>
<dbReference type="RefSeq" id="WP_093788434.1">
    <property type="nucleotide sequence ID" value="NZ_FNIE01000025.1"/>
</dbReference>
<dbReference type="OrthoDB" id="3181812at2"/>
<dbReference type="GO" id="GO:0003677">
    <property type="term" value="F:DNA binding"/>
    <property type="evidence" value="ECO:0007669"/>
    <property type="project" value="UniProtKB-KW"/>
</dbReference>